<protein>
    <submittedName>
        <fullName evidence="1">Uncharacterized protein</fullName>
    </submittedName>
</protein>
<reference evidence="1 2" key="1">
    <citation type="journal article" date="2020" name="ISME J.">
        <title>Enrichment and physiological characterization of a novel comammox Nitrospira indicates ammonium inhibition of complete nitrification.</title>
        <authorList>
            <person name="Sakoula D."/>
            <person name="Koch H."/>
            <person name="Frank J."/>
            <person name="Jetten M.S.M."/>
            <person name="van Kessel M.A.H.J."/>
            <person name="Lucker S."/>
        </authorList>
    </citation>
    <scope>NUCLEOTIDE SEQUENCE [LARGE SCALE GENOMIC DNA]</scope>
    <source>
        <strain evidence="1">Comreactor17</strain>
    </source>
</reference>
<accession>A0A7S8FAT4</accession>
<dbReference type="AlphaFoldDB" id="A0A7S8FAT4"/>
<organism evidence="1 2">
    <name type="scientific">Candidatus Nitrospira kreftii</name>
    <dbReference type="NCBI Taxonomy" id="2652173"/>
    <lineage>
        <taxon>Bacteria</taxon>
        <taxon>Pseudomonadati</taxon>
        <taxon>Nitrospirota</taxon>
        <taxon>Nitrospiria</taxon>
        <taxon>Nitrospirales</taxon>
        <taxon>Nitrospiraceae</taxon>
        <taxon>Nitrospira</taxon>
    </lineage>
</organism>
<proteinExistence type="predicted"/>
<dbReference type="Proteomes" id="UP000593737">
    <property type="component" value="Chromosome"/>
</dbReference>
<evidence type="ECO:0000313" key="2">
    <source>
        <dbReference type="Proteomes" id="UP000593737"/>
    </source>
</evidence>
<dbReference type="KEGG" id="nkf:Nkreftii_000138"/>
<sequence>MTTIWGRLEQIAEGRCVQVRAAMPGNAAILIRIIIGNQTRIARGVEQVPLANLREGEFVGVTFRAACTGLVNADTIYAQPEFVMSEAKSPSSV</sequence>
<gene>
    <name evidence="1" type="ORF">Nkreftii_000138</name>
</gene>
<name>A0A7S8FAT4_9BACT</name>
<dbReference type="EMBL" id="CP047423">
    <property type="protein sequence ID" value="QPD02364.1"/>
    <property type="molecule type" value="Genomic_DNA"/>
</dbReference>
<evidence type="ECO:0000313" key="1">
    <source>
        <dbReference type="EMBL" id="QPD02364.1"/>
    </source>
</evidence>